<name>A0A7T7ZWB3_9FLAO</name>
<dbReference type="Proteomes" id="UP000595426">
    <property type="component" value="Chromosome"/>
</dbReference>
<keyword evidence="3" id="KW-1185">Reference proteome</keyword>
<proteinExistence type="predicted"/>
<reference evidence="2 3" key="1">
    <citation type="submission" date="2020-12" db="EMBL/GenBank/DDBJ databases">
        <title>FDA dAtabase for Regulatory Grade micrObial Sequences (FDA-ARGOS): Supporting development and validation of Infectious Disease Dx tests.</title>
        <authorList>
            <person name="Kerrigan L."/>
            <person name="Long C."/>
            <person name="Tallon L."/>
            <person name="Sadzewicz L."/>
            <person name="Zhao X."/>
            <person name="Boylan J."/>
            <person name="Ott S."/>
            <person name="Bowen H."/>
            <person name="Vavikolanu K."/>
            <person name="Mehta A."/>
            <person name="Aluvathingal J."/>
            <person name="Nadendla S."/>
            <person name="Yan Y."/>
            <person name="Sichtig H."/>
        </authorList>
    </citation>
    <scope>NUCLEOTIDE SEQUENCE [LARGE SCALE GENOMIC DNA]</scope>
    <source>
        <strain evidence="2 3">FDAARGOS_1031</strain>
    </source>
</reference>
<accession>A0A7T7ZWB3</accession>
<organism evidence="2 3">
    <name type="scientific">Elizabethkingia bruuniana</name>
    <dbReference type="NCBI Taxonomy" id="1756149"/>
    <lineage>
        <taxon>Bacteria</taxon>
        <taxon>Pseudomonadati</taxon>
        <taxon>Bacteroidota</taxon>
        <taxon>Flavobacteriia</taxon>
        <taxon>Flavobacteriales</taxon>
        <taxon>Weeksellaceae</taxon>
        <taxon>Elizabethkingia</taxon>
    </lineage>
</organism>
<dbReference type="AlphaFoldDB" id="A0A7T7ZWB3"/>
<dbReference type="KEGG" id="egm:AYC65_02750"/>
<dbReference type="EMBL" id="CP067018">
    <property type="protein sequence ID" value="QQN57491.1"/>
    <property type="molecule type" value="Genomic_DNA"/>
</dbReference>
<evidence type="ECO:0000313" key="2">
    <source>
        <dbReference type="EMBL" id="QQN57491.1"/>
    </source>
</evidence>
<keyword evidence="1" id="KW-0175">Coiled coil</keyword>
<gene>
    <name evidence="2" type="ORF">I6H88_13665</name>
</gene>
<feature type="coiled-coil region" evidence="1">
    <location>
        <begin position="11"/>
        <end position="45"/>
    </location>
</feature>
<evidence type="ECO:0000256" key="1">
    <source>
        <dbReference type="SAM" id="Coils"/>
    </source>
</evidence>
<dbReference type="RefSeq" id="WP_034871291.1">
    <property type="nucleotide sequence ID" value="NZ_CBCSDR010000005.1"/>
</dbReference>
<evidence type="ECO:0000313" key="3">
    <source>
        <dbReference type="Proteomes" id="UP000595426"/>
    </source>
</evidence>
<protein>
    <submittedName>
        <fullName evidence="2">Uncharacterized protein</fullName>
    </submittedName>
</protein>
<dbReference type="GeneID" id="93131802"/>
<sequence>MRGRKKQSFNIDDLRTEVTRINRTINKALRDLELVELKMVEIDREENVTSGVEATFKTANDFVLYGVSKKKQAAKIKALTLKPIM</sequence>